<feature type="region of interest" description="Disordered" evidence="4">
    <location>
        <begin position="391"/>
        <end position="414"/>
    </location>
</feature>
<dbReference type="Gene3D" id="3.10.20.370">
    <property type="match status" value="1"/>
</dbReference>
<dbReference type="FunFam" id="3.30.420.10:FF:000032">
    <property type="entry name" value="Retrovirus-related Pol polyprotein from transposon 297-like Protein"/>
    <property type="match status" value="1"/>
</dbReference>
<dbReference type="OMA" id="KSAPWIN"/>
<dbReference type="InterPro" id="IPR000477">
    <property type="entry name" value="RT_dom"/>
</dbReference>
<dbReference type="CDD" id="cd01647">
    <property type="entry name" value="RT_LTR"/>
    <property type="match status" value="1"/>
</dbReference>
<dbReference type="InParanoid" id="H3AP44"/>
<dbReference type="CDD" id="cd09274">
    <property type="entry name" value="RNase_HI_RT_Ty3"/>
    <property type="match status" value="1"/>
</dbReference>
<dbReference type="HOGENOM" id="CLU_000384_9_5_1"/>
<dbReference type="GO" id="GO:0015074">
    <property type="term" value="P:DNA integration"/>
    <property type="evidence" value="ECO:0007669"/>
    <property type="project" value="InterPro"/>
</dbReference>
<comment type="similarity">
    <text evidence="1">Belongs to the beta type-B retroviral polymerase family. HERV class-II K(HML-2) pol subfamily.</text>
</comment>
<dbReference type="GO" id="GO:0003676">
    <property type="term" value="F:nucleic acid binding"/>
    <property type="evidence" value="ECO:0007669"/>
    <property type="project" value="InterPro"/>
</dbReference>
<dbReference type="PROSITE" id="PS50878">
    <property type="entry name" value="RT_POL"/>
    <property type="match status" value="1"/>
</dbReference>
<dbReference type="FunFam" id="3.30.70.270:FF:000020">
    <property type="entry name" value="Transposon Tf2-6 polyprotein-like Protein"/>
    <property type="match status" value="1"/>
</dbReference>
<evidence type="ECO:0000256" key="2">
    <source>
        <dbReference type="ARBA" id="ARBA00012180"/>
    </source>
</evidence>
<dbReference type="InterPro" id="IPR043502">
    <property type="entry name" value="DNA/RNA_pol_sf"/>
</dbReference>
<dbReference type="GO" id="GO:0004523">
    <property type="term" value="F:RNA-DNA hybrid ribonuclease activity"/>
    <property type="evidence" value="ECO:0007669"/>
    <property type="project" value="UniProtKB-EC"/>
</dbReference>
<dbReference type="EC" id="3.1.26.4" evidence="2"/>
<dbReference type="Proteomes" id="UP000008672">
    <property type="component" value="Unassembled WGS sequence"/>
</dbReference>
<dbReference type="Pfam" id="PF17921">
    <property type="entry name" value="Integrase_H2C2"/>
    <property type="match status" value="1"/>
</dbReference>
<dbReference type="PANTHER" id="PTHR37984">
    <property type="entry name" value="PROTEIN CBG26694"/>
    <property type="match status" value="1"/>
</dbReference>
<dbReference type="Ensembl" id="ENSLACT00000011501.1">
    <property type="protein sequence ID" value="ENSLACP00000011415.1"/>
    <property type="gene ID" value="ENSLACG00000010043.1"/>
</dbReference>
<dbReference type="GeneTree" id="ENSGT01100000263500"/>
<evidence type="ECO:0000313" key="7">
    <source>
        <dbReference type="Ensembl" id="ENSLACP00000011415.1"/>
    </source>
</evidence>
<proteinExistence type="inferred from homology"/>
<reference evidence="8" key="1">
    <citation type="submission" date="2011-08" db="EMBL/GenBank/DDBJ databases">
        <title>The draft genome of Latimeria chalumnae.</title>
        <authorList>
            <person name="Di Palma F."/>
            <person name="Alfoldi J."/>
            <person name="Johnson J."/>
            <person name="Berlin A."/>
            <person name="Gnerre S."/>
            <person name="Jaffe D."/>
            <person name="MacCallum I."/>
            <person name="Young S."/>
            <person name="Walker B.J."/>
            <person name="Lander E."/>
            <person name="Lindblad-Toh K."/>
        </authorList>
    </citation>
    <scope>NUCLEOTIDE SEQUENCE [LARGE SCALE GENOMIC DNA]</scope>
    <source>
        <strain evidence="8">Wild caught</strain>
    </source>
</reference>
<dbReference type="InterPro" id="IPR041588">
    <property type="entry name" value="Integrase_H2C2"/>
</dbReference>
<dbReference type="InterPro" id="IPR041577">
    <property type="entry name" value="RT_RNaseH_2"/>
</dbReference>
<evidence type="ECO:0000313" key="8">
    <source>
        <dbReference type="Proteomes" id="UP000008672"/>
    </source>
</evidence>
<dbReference type="SUPFAM" id="SSF56672">
    <property type="entry name" value="DNA/RNA polymerases"/>
    <property type="match status" value="1"/>
</dbReference>
<evidence type="ECO:0000256" key="1">
    <source>
        <dbReference type="ARBA" id="ARBA00010879"/>
    </source>
</evidence>
<dbReference type="Bgee" id="ENSLACG00000010043">
    <property type="expression patterns" value="Expressed in chordate pharynx and 2 other cell types or tissues"/>
</dbReference>
<reference evidence="7" key="3">
    <citation type="submission" date="2025-09" db="UniProtKB">
        <authorList>
            <consortium name="Ensembl"/>
        </authorList>
    </citation>
    <scope>IDENTIFICATION</scope>
</reference>
<name>H3AP44_LATCH</name>
<evidence type="ECO:0000256" key="3">
    <source>
        <dbReference type="ARBA" id="ARBA00039658"/>
    </source>
</evidence>
<feature type="domain" description="Integrase catalytic" evidence="6">
    <location>
        <begin position="544"/>
        <end position="702"/>
    </location>
</feature>
<dbReference type="eggNOG" id="KOG0017">
    <property type="taxonomic scope" value="Eukaryota"/>
</dbReference>
<dbReference type="InterPro" id="IPR012337">
    <property type="entry name" value="RNaseH-like_sf"/>
</dbReference>
<protein>
    <recommendedName>
        <fullName evidence="3">Gypsy retrotransposon integrase-like protein 1</fullName>
        <ecNumber evidence="2">3.1.26.4</ecNumber>
    </recommendedName>
</protein>
<dbReference type="Gene3D" id="3.30.70.270">
    <property type="match status" value="2"/>
</dbReference>
<dbReference type="Gene3D" id="1.10.340.70">
    <property type="match status" value="1"/>
</dbReference>
<dbReference type="Pfam" id="PF00078">
    <property type="entry name" value="RVT_1"/>
    <property type="match status" value="1"/>
</dbReference>
<sequence>SQSPYASPIVVAHKKDGSLWVCIYQQLNSKTVRDAFPLPRIEEALDDPGKAKYCSTLDLTSGYWQVEMAEQDKPNTSFTTPMDLFKCNQMPFGLQNAPATFQRLMTCCLGDLNFVVLFIYLDDVIVFSSTFEEHLEHLKMVFDRLHTHGLKLKPKKCHLLQEKVKYLGHVVSANGIAMDPEKIQRVRDWKTPTNCKEVSQFLGFAGYCRQFMKNYSKLAALLFCLMAGSPKRGKGMRKKVAKPPPFFWTDECSQAFSTIKNKLTTAPVLGYADYSLPFILQTDASTEGLGAILAQVQSGVERVIAYASRSLSHTEKRYPAHKLMFLALKWAVADYLLERHFTMLTDNNPLVYRWIAKLAEFNFEVKYCPGKNNANADGLSRMPLEEVSDVLKQGKAATTDEPRRSPRGPKLQGWGAEVFPRLPKEEGNRAPSTHKKRQEDPLVHCLLRQWDKLIMEDGILYRKIRNSEGEVVKQMVLPDCLQKEAFLMLHTDMGHGVDRTVEFIQARFYWANMYSVIKGWCDAYERCCLHKIPAPHTITLTSVHTVRPLELVCLDFLTLERSKGGIENVLVVTDYYTRYAQAYPTPDQRAPTIANVLWKRFICHYGIPERIHTDQGMNFESNLLQQLWKVMGISKSWTTPYHPQGNGTTERFNRTLMNMLGTLEPDQKLNRKEYVEPMTHAYNCTRHESTGFSPFLLMSGRHPRLPVDLALGLPHMEEGVSEYEDYVQQFQDRLAKAYKRATDLSTKAKQKQKYFYDCKAREAPLALGDWVLVANKGQRGKQKLRDKWERAPHVVIKKQGELPVYVVCPETGAGERVLHRNLLT</sequence>
<dbReference type="InterPro" id="IPR036397">
    <property type="entry name" value="RNaseH_sf"/>
</dbReference>
<dbReference type="PROSITE" id="PS50994">
    <property type="entry name" value="INTEGRASE"/>
    <property type="match status" value="1"/>
</dbReference>
<accession>H3AP44</accession>
<dbReference type="InterPro" id="IPR050951">
    <property type="entry name" value="Retrovirus_Pol_polyprotein"/>
</dbReference>
<dbReference type="SUPFAM" id="SSF53098">
    <property type="entry name" value="Ribonuclease H-like"/>
    <property type="match status" value="1"/>
</dbReference>
<dbReference type="Pfam" id="PF17919">
    <property type="entry name" value="RT_RNaseH_2"/>
    <property type="match status" value="1"/>
</dbReference>
<dbReference type="FunFam" id="1.10.340.70:FF:000001">
    <property type="entry name" value="Retrovirus-related Pol polyprotein from transposon gypsy-like Protein"/>
    <property type="match status" value="1"/>
</dbReference>
<dbReference type="FunCoup" id="H3AP44">
    <property type="interactions" value="70"/>
</dbReference>
<keyword evidence="8" id="KW-1185">Reference proteome</keyword>
<dbReference type="EMBL" id="AFYH01159522">
    <property type="status" value="NOT_ANNOTATED_CDS"/>
    <property type="molecule type" value="Genomic_DNA"/>
</dbReference>
<dbReference type="InterPro" id="IPR043128">
    <property type="entry name" value="Rev_trsase/Diguanyl_cyclase"/>
</dbReference>
<evidence type="ECO:0000259" key="6">
    <source>
        <dbReference type="PROSITE" id="PS50994"/>
    </source>
</evidence>
<dbReference type="Pfam" id="PF00665">
    <property type="entry name" value="rve"/>
    <property type="match status" value="1"/>
</dbReference>
<evidence type="ECO:0000256" key="4">
    <source>
        <dbReference type="SAM" id="MobiDB-lite"/>
    </source>
</evidence>
<evidence type="ECO:0000259" key="5">
    <source>
        <dbReference type="PROSITE" id="PS50878"/>
    </source>
</evidence>
<dbReference type="PANTHER" id="PTHR37984:SF15">
    <property type="entry name" value="INTEGRASE CATALYTIC DOMAIN-CONTAINING PROTEIN"/>
    <property type="match status" value="1"/>
</dbReference>
<organism evidence="7 8">
    <name type="scientific">Latimeria chalumnae</name>
    <name type="common">Coelacanth</name>
    <dbReference type="NCBI Taxonomy" id="7897"/>
    <lineage>
        <taxon>Eukaryota</taxon>
        <taxon>Metazoa</taxon>
        <taxon>Chordata</taxon>
        <taxon>Craniata</taxon>
        <taxon>Vertebrata</taxon>
        <taxon>Euteleostomi</taxon>
        <taxon>Coelacanthiformes</taxon>
        <taxon>Coelacanthidae</taxon>
        <taxon>Latimeria</taxon>
    </lineage>
</organism>
<reference evidence="7" key="2">
    <citation type="submission" date="2025-08" db="UniProtKB">
        <authorList>
            <consortium name="Ensembl"/>
        </authorList>
    </citation>
    <scope>IDENTIFICATION</scope>
</reference>
<feature type="domain" description="Reverse transcriptase" evidence="5">
    <location>
        <begin position="1"/>
        <end position="171"/>
    </location>
</feature>
<dbReference type="InterPro" id="IPR001584">
    <property type="entry name" value="Integrase_cat-core"/>
</dbReference>
<dbReference type="AlphaFoldDB" id="H3AP44"/>
<dbReference type="Gene3D" id="3.30.420.10">
    <property type="entry name" value="Ribonuclease H-like superfamily/Ribonuclease H"/>
    <property type="match status" value="1"/>
</dbReference>
<dbReference type="FunFam" id="3.10.20.370:FF:000001">
    <property type="entry name" value="Retrovirus-related Pol polyprotein from transposon 17.6-like protein"/>
    <property type="match status" value="1"/>
</dbReference>